<accession>A0A1K1LDW4</accession>
<reference evidence="3" key="1">
    <citation type="submission" date="2016-10" db="EMBL/GenBank/DDBJ databases">
        <authorList>
            <person name="Wegmann U."/>
        </authorList>
    </citation>
    <scope>NUCLEOTIDE SEQUENCE [LARGE SCALE GENOMIC DNA]</scope>
</reference>
<dbReference type="AlphaFoldDB" id="A0A1K1LDW4"/>
<evidence type="ECO:0000313" key="2">
    <source>
        <dbReference type="EMBL" id="SFV72924.1"/>
    </source>
</evidence>
<feature type="region of interest" description="Disordered" evidence="1">
    <location>
        <begin position="1"/>
        <end position="26"/>
    </location>
</feature>
<evidence type="ECO:0000256" key="1">
    <source>
        <dbReference type="SAM" id="MobiDB-lite"/>
    </source>
</evidence>
<name>A0A1K1LDW4_9BACT</name>
<sequence length="40" mass="4310">MHHDKNASCRASRQGQGDDRTGRLCPAGGRRMLACTRAPA</sequence>
<dbReference type="KEGG" id="dpg:DESPIGER_1061"/>
<gene>
    <name evidence="2" type="ORF">DESPIGER_1061</name>
</gene>
<dbReference type="Proteomes" id="UP000186323">
    <property type="component" value="Chromosome I"/>
</dbReference>
<proteinExistence type="predicted"/>
<organism evidence="2 3">
    <name type="scientific">Desulfovibrio piger</name>
    <dbReference type="NCBI Taxonomy" id="901"/>
    <lineage>
        <taxon>Bacteria</taxon>
        <taxon>Pseudomonadati</taxon>
        <taxon>Thermodesulfobacteriota</taxon>
        <taxon>Desulfovibrionia</taxon>
        <taxon>Desulfovibrionales</taxon>
        <taxon>Desulfovibrionaceae</taxon>
        <taxon>Desulfovibrio</taxon>
    </lineage>
</organism>
<dbReference type="EMBL" id="LT630450">
    <property type="protein sequence ID" value="SFV72924.1"/>
    <property type="molecule type" value="Genomic_DNA"/>
</dbReference>
<evidence type="ECO:0000313" key="3">
    <source>
        <dbReference type="Proteomes" id="UP000186323"/>
    </source>
</evidence>
<keyword evidence="3" id="KW-1185">Reference proteome</keyword>
<protein>
    <submittedName>
        <fullName evidence="2">Uncharacterized protein</fullName>
    </submittedName>
</protein>